<proteinExistence type="predicted"/>
<gene>
    <name evidence="2" type="ORF">P7K49_016682</name>
</gene>
<evidence type="ECO:0000256" key="1">
    <source>
        <dbReference type="SAM" id="MobiDB-lite"/>
    </source>
</evidence>
<sequence length="244" mass="25873">MVRCNFLGLWSSKCLATKAPKEMRVTILPQFVTPRSRQRFDIAFVFDVVSEPFKAISCLRGTPSPTHRKVSSAFLLAAPNLPIGFVSLVPVACYPRYREIISSDCQYNSSYSDPTASRFQTGSGSYSSSSSSGDMMASTAGASIFSSRKAVAGLPFPQAGATSGQEEQQPRGGRSDVRTSASMGGSRTALWESGMRAARASAVLPPITAPETPPSSSRCAKASLSVAKSRDPVGLEPPLPAPQQ</sequence>
<accession>A0ABQ9VES3</accession>
<feature type="compositionally biased region" description="Low complexity" evidence="1">
    <location>
        <begin position="121"/>
        <end position="132"/>
    </location>
</feature>
<protein>
    <submittedName>
        <fullName evidence="2">Uncharacterized protein</fullName>
    </submittedName>
</protein>
<comment type="caution">
    <text evidence="2">The sequence shown here is derived from an EMBL/GenBank/DDBJ whole genome shotgun (WGS) entry which is preliminary data.</text>
</comment>
<dbReference type="EMBL" id="JASSZA010000007">
    <property type="protein sequence ID" value="KAK2107168.1"/>
    <property type="molecule type" value="Genomic_DNA"/>
</dbReference>
<feature type="region of interest" description="Disordered" evidence="1">
    <location>
        <begin position="112"/>
        <end position="132"/>
    </location>
</feature>
<feature type="region of interest" description="Disordered" evidence="1">
    <location>
        <begin position="155"/>
        <end position="244"/>
    </location>
</feature>
<organism evidence="2 3">
    <name type="scientific">Saguinus oedipus</name>
    <name type="common">Cotton-top tamarin</name>
    <name type="synonym">Oedipomidas oedipus</name>
    <dbReference type="NCBI Taxonomy" id="9490"/>
    <lineage>
        <taxon>Eukaryota</taxon>
        <taxon>Metazoa</taxon>
        <taxon>Chordata</taxon>
        <taxon>Craniata</taxon>
        <taxon>Vertebrata</taxon>
        <taxon>Euteleostomi</taxon>
        <taxon>Mammalia</taxon>
        <taxon>Eutheria</taxon>
        <taxon>Euarchontoglires</taxon>
        <taxon>Primates</taxon>
        <taxon>Haplorrhini</taxon>
        <taxon>Platyrrhini</taxon>
        <taxon>Cebidae</taxon>
        <taxon>Callitrichinae</taxon>
        <taxon>Saguinus</taxon>
    </lineage>
</organism>
<keyword evidence="3" id="KW-1185">Reference proteome</keyword>
<dbReference type="Proteomes" id="UP001266305">
    <property type="component" value="Unassembled WGS sequence"/>
</dbReference>
<name>A0ABQ9VES3_SAGOE</name>
<evidence type="ECO:0000313" key="3">
    <source>
        <dbReference type="Proteomes" id="UP001266305"/>
    </source>
</evidence>
<evidence type="ECO:0000313" key="2">
    <source>
        <dbReference type="EMBL" id="KAK2107168.1"/>
    </source>
</evidence>
<feature type="compositionally biased region" description="Pro residues" evidence="1">
    <location>
        <begin position="235"/>
        <end position="244"/>
    </location>
</feature>
<reference evidence="2 3" key="1">
    <citation type="submission" date="2023-05" db="EMBL/GenBank/DDBJ databases">
        <title>B98-5 Cell Line De Novo Hybrid Assembly: An Optical Mapping Approach.</title>
        <authorList>
            <person name="Kananen K."/>
            <person name="Auerbach J.A."/>
            <person name="Kautto E."/>
            <person name="Blachly J.S."/>
        </authorList>
    </citation>
    <scope>NUCLEOTIDE SEQUENCE [LARGE SCALE GENOMIC DNA]</scope>
    <source>
        <strain evidence="2">B95-8</strain>
        <tissue evidence="2">Cell line</tissue>
    </source>
</reference>